<sequence>MDTDASMRADCLFCAIVAGETPSAMVAETETTFAFMDIHPGSDGHLLVVPKRHSTDLRDIPEQDLADVAIESQRIANHVFDAWGADGVNLLNCCGKDAWQTVFHFHMHVIPRYRDKVKDRLRLPFEPGVRGDGQLNDQLATSMRSALDVG</sequence>
<dbReference type="GO" id="GO:0003824">
    <property type="term" value="F:catalytic activity"/>
    <property type="evidence" value="ECO:0007669"/>
    <property type="project" value="InterPro"/>
</dbReference>
<evidence type="ECO:0000256" key="1">
    <source>
        <dbReference type="PIRSR" id="PIRSR601310-1"/>
    </source>
</evidence>
<dbReference type="GO" id="GO:0009117">
    <property type="term" value="P:nucleotide metabolic process"/>
    <property type="evidence" value="ECO:0007669"/>
    <property type="project" value="TreeGrafter"/>
</dbReference>
<proteinExistence type="predicted"/>
<protein>
    <submittedName>
        <fullName evidence="5">Histidine triad (HIT) family protein</fullName>
    </submittedName>
</protein>
<dbReference type="PANTHER" id="PTHR46648">
    <property type="entry name" value="HIT FAMILY PROTEIN 1"/>
    <property type="match status" value="1"/>
</dbReference>
<feature type="domain" description="HIT" evidence="4">
    <location>
        <begin position="12"/>
        <end position="119"/>
    </location>
</feature>
<dbReference type="PRINTS" id="PR00332">
    <property type="entry name" value="HISTRIAD"/>
</dbReference>
<evidence type="ECO:0000256" key="3">
    <source>
        <dbReference type="PROSITE-ProRule" id="PRU00464"/>
    </source>
</evidence>
<evidence type="ECO:0000256" key="2">
    <source>
        <dbReference type="PIRSR" id="PIRSR601310-3"/>
    </source>
</evidence>
<evidence type="ECO:0000313" key="5">
    <source>
        <dbReference type="EMBL" id="NJC56833.1"/>
    </source>
</evidence>
<reference evidence="5 6" key="1">
    <citation type="submission" date="2020-03" db="EMBL/GenBank/DDBJ databases">
        <title>Sequencing the genomes of 1000 actinobacteria strains.</title>
        <authorList>
            <person name="Klenk H.-P."/>
        </authorList>
    </citation>
    <scope>NUCLEOTIDE SEQUENCE [LARGE SCALE GENOMIC DNA]</scope>
    <source>
        <strain evidence="5 6">DSM 18964</strain>
    </source>
</reference>
<dbReference type="PROSITE" id="PS51084">
    <property type="entry name" value="HIT_2"/>
    <property type="match status" value="1"/>
</dbReference>
<evidence type="ECO:0000313" key="6">
    <source>
        <dbReference type="Proteomes" id="UP000576792"/>
    </source>
</evidence>
<gene>
    <name evidence="5" type="ORF">BKA07_001868</name>
</gene>
<dbReference type="EMBL" id="JAATJN010000001">
    <property type="protein sequence ID" value="NJC56833.1"/>
    <property type="molecule type" value="Genomic_DNA"/>
</dbReference>
<name>A0A846S1H6_9MICO</name>
<feature type="active site" description="Tele-AMP-histidine intermediate" evidence="1">
    <location>
        <position position="106"/>
    </location>
</feature>
<keyword evidence="6" id="KW-1185">Reference proteome</keyword>
<dbReference type="RefSeq" id="WP_245161900.1">
    <property type="nucleotide sequence ID" value="NZ_BAAAPQ010000025.1"/>
</dbReference>
<dbReference type="InterPro" id="IPR036265">
    <property type="entry name" value="HIT-like_sf"/>
</dbReference>
<dbReference type="PANTHER" id="PTHR46648:SF1">
    <property type="entry name" value="ADENOSINE 5'-MONOPHOSPHORAMIDASE HNT1"/>
    <property type="match status" value="1"/>
</dbReference>
<dbReference type="SUPFAM" id="SSF54197">
    <property type="entry name" value="HIT-like"/>
    <property type="match status" value="1"/>
</dbReference>
<organism evidence="5 6">
    <name type="scientific">Brevibacterium marinum</name>
    <dbReference type="NCBI Taxonomy" id="418643"/>
    <lineage>
        <taxon>Bacteria</taxon>
        <taxon>Bacillati</taxon>
        <taxon>Actinomycetota</taxon>
        <taxon>Actinomycetes</taxon>
        <taxon>Micrococcales</taxon>
        <taxon>Brevibacteriaceae</taxon>
        <taxon>Brevibacterium</taxon>
    </lineage>
</organism>
<comment type="caution">
    <text evidence="5">The sequence shown here is derived from an EMBL/GenBank/DDBJ whole genome shotgun (WGS) entry which is preliminary data.</text>
</comment>
<evidence type="ECO:0000259" key="4">
    <source>
        <dbReference type="PROSITE" id="PS51084"/>
    </source>
</evidence>
<feature type="short sequence motif" description="Histidine triad motif" evidence="2 3">
    <location>
        <begin position="104"/>
        <end position="108"/>
    </location>
</feature>
<dbReference type="Proteomes" id="UP000576792">
    <property type="component" value="Unassembled WGS sequence"/>
</dbReference>
<dbReference type="AlphaFoldDB" id="A0A846S1H6"/>
<dbReference type="Pfam" id="PF01230">
    <property type="entry name" value="HIT"/>
    <property type="match status" value="1"/>
</dbReference>
<accession>A0A846S1H6</accession>
<dbReference type="InterPro" id="IPR001310">
    <property type="entry name" value="Histidine_triad_HIT"/>
</dbReference>
<dbReference type="InterPro" id="IPR011146">
    <property type="entry name" value="HIT-like"/>
</dbReference>
<dbReference type="Gene3D" id="3.30.428.10">
    <property type="entry name" value="HIT-like"/>
    <property type="match status" value="1"/>
</dbReference>